<proteinExistence type="inferred from homology"/>
<dbReference type="PANTHER" id="PTHR30008:SF0">
    <property type="entry name" value="EXODEOXYRIBONUCLEASE 7 LARGE SUBUNIT"/>
    <property type="match status" value="1"/>
</dbReference>
<dbReference type="InterPro" id="IPR020579">
    <property type="entry name" value="Exonuc_VII_lsu_C"/>
</dbReference>
<evidence type="ECO:0000256" key="4">
    <source>
        <dbReference type="ARBA" id="ARBA00022839"/>
    </source>
</evidence>
<feature type="domain" description="OB-fold nucleic acid binding" evidence="9">
    <location>
        <begin position="19"/>
        <end position="126"/>
    </location>
</feature>
<accession>A0ABR7DXC6</accession>
<keyword evidence="11" id="KW-1185">Reference proteome</keyword>
<evidence type="ECO:0000256" key="5">
    <source>
        <dbReference type="HAMAP-Rule" id="MF_00378"/>
    </source>
</evidence>
<dbReference type="InterPro" id="IPR025824">
    <property type="entry name" value="OB-fold_nuc-bd_dom"/>
</dbReference>
<evidence type="ECO:0000259" key="8">
    <source>
        <dbReference type="Pfam" id="PF02601"/>
    </source>
</evidence>
<evidence type="ECO:0000313" key="10">
    <source>
        <dbReference type="EMBL" id="MBC5642161.1"/>
    </source>
</evidence>
<evidence type="ECO:0000256" key="6">
    <source>
        <dbReference type="RuleBase" id="RU004355"/>
    </source>
</evidence>
<reference evidence="10 11" key="1">
    <citation type="submission" date="2020-08" db="EMBL/GenBank/DDBJ databases">
        <title>Genome public.</title>
        <authorList>
            <person name="Liu C."/>
            <person name="Sun Q."/>
        </authorList>
    </citation>
    <scope>NUCLEOTIDE SEQUENCE [LARGE SCALE GENOMIC DNA]</scope>
    <source>
        <strain evidence="10 11">BX2</strain>
    </source>
</reference>
<dbReference type="Proteomes" id="UP000644010">
    <property type="component" value="Unassembled WGS sequence"/>
</dbReference>
<comment type="subcellular location">
    <subcellularLocation>
        <location evidence="5 6">Cytoplasm</location>
    </subcellularLocation>
</comment>
<evidence type="ECO:0000256" key="3">
    <source>
        <dbReference type="ARBA" id="ARBA00022801"/>
    </source>
</evidence>
<keyword evidence="2 5" id="KW-0540">Nuclease</keyword>
<name>A0ABR7DXC6_9BACT</name>
<sequence length="449" mass="50242">MPGLNINPEYMGNERRELSLLELNNLVRGAVSEAFPGTCWVRAEMSDVRTNASSGHCYLEFIEKNPITGQLVARARGSIWAKTFRMLKPYFEMETGQLFASGLKVLVKVSVEFHELYGYSLTVLDIDPAYTLGDMLRKRMEIIRQLKEEGVFTLNKELPFPVLPKRIAVITSPTAAGYEDFLNQLANNKAGYPFYPKLFPALMQGERTEESVIAALDRIYHHIDCFDVVVIIRGGGSTSDLNSFDSYLLAANCAQFPLPVITGIGHERDDTILDMVAHTRMKTPTAVAEFLIGRMDAAAEELEDLQQEVSELASTILLKQKNFLQLLGARLPVIVTNRIERNRSFLQMAGNKLPASASAMLLRRRSTLESLQMQLQNRAASRLAEGTRFIQLTEQFIKMASPDYVLKRGYSLSLKDGKIIKHATDLNPGDELVTRFADGDVKSIVKNAK</sequence>
<keyword evidence="7" id="KW-0175">Coiled coil</keyword>
<dbReference type="CDD" id="cd04489">
    <property type="entry name" value="ExoVII_LU_OBF"/>
    <property type="match status" value="1"/>
</dbReference>
<evidence type="ECO:0000256" key="7">
    <source>
        <dbReference type="SAM" id="Coils"/>
    </source>
</evidence>
<dbReference type="HAMAP" id="MF_00378">
    <property type="entry name" value="Exonuc_7_L"/>
    <property type="match status" value="1"/>
</dbReference>
<feature type="domain" description="Exonuclease VII large subunit C-terminal" evidence="8">
    <location>
        <begin position="152"/>
        <end position="443"/>
    </location>
</feature>
<dbReference type="RefSeq" id="WP_186958453.1">
    <property type="nucleotide sequence ID" value="NZ_JACOOI010000003.1"/>
</dbReference>
<dbReference type="EMBL" id="JACOOI010000003">
    <property type="protein sequence ID" value="MBC5642161.1"/>
    <property type="molecule type" value="Genomic_DNA"/>
</dbReference>
<protein>
    <recommendedName>
        <fullName evidence="5">Exodeoxyribonuclease 7 large subunit</fullName>
        <ecNumber evidence="5">3.1.11.6</ecNumber>
    </recommendedName>
    <alternativeName>
        <fullName evidence="5">Exodeoxyribonuclease VII large subunit</fullName>
        <shortName evidence="5">Exonuclease VII large subunit</shortName>
    </alternativeName>
</protein>
<dbReference type="EC" id="3.1.11.6" evidence="5"/>
<comment type="function">
    <text evidence="5">Bidirectionally degrades single-stranded DNA into large acid-insoluble oligonucleotides, which are then degraded further into small acid-soluble oligonucleotides.</text>
</comment>
<dbReference type="PANTHER" id="PTHR30008">
    <property type="entry name" value="EXODEOXYRIBONUCLEASE 7 LARGE SUBUNIT"/>
    <property type="match status" value="1"/>
</dbReference>
<dbReference type="Pfam" id="PF13742">
    <property type="entry name" value="tRNA_anti_2"/>
    <property type="match status" value="1"/>
</dbReference>
<feature type="coiled-coil region" evidence="7">
    <location>
        <begin position="288"/>
        <end position="322"/>
    </location>
</feature>
<dbReference type="Pfam" id="PF02601">
    <property type="entry name" value="Exonuc_VII_L"/>
    <property type="match status" value="1"/>
</dbReference>
<organism evidence="10 11">
    <name type="scientific">Parabacteroides segnis</name>
    <dbReference type="NCBI Taxonomy" id="2763058"/>
    <lineage>
        <taxon>Bacteria</taxon>
        <taxon>Pseudomonadati</taxon>
        <taxon>Bacteroidota</taxon>
        <taxon>Bacteroidia</taxon>
        <taxon>Bacteroidales</taxon>
        <taxon>Tannerellaceae</taxon>
        <taxon>Parabacteroides</taxon>
    </lineage>
</organism>
<keyword evidence="3 5" id="KW-0378">Hydrolase</keyword>
<keyword evidence="1 5" id="KW-0963">Cytoplasm</keyword>
<evidence type="ECO:0000313" key="11">
    <source>
        <dbReference type="Proteomes" id="UP000644010"/>
    </source>
</evidence>
<comment type="similarity">
    <text evidence="5 6">Belongs to the XseA family.</text>
</comment>
<evidence type="ECO:0000259" key="9">
    <source>
        <dbReference type="Pfam" id="PF13742"/>
    </source>
</evidence>
<dbReference type="NCBIfam" id="TIGR00237">
    <property type="entry name" value="xseA"/>
    <property type="match status" value="1"/>
</dbReference>
<keyword evidence="4 5" id="KW-0269">Exonuclease</keyword>
<evidence type="ECO:0000256" key="1">
    <source>
        <dbReference type="ARBA" id="ARBA00022490"/>
    </source>
</evidence>
<comment type="subunit">
    <text evidence="5">Heterooligomer composed of large and small subunits.</text>
</comment>
<comment type="catalytic activity">
    <reaction evidence="5 6">
        <text>Exonucleolytic cleavage in either 5'- to 3'- or 3'- to 5'-direction to yield nucleoside 5'-phosphates.</text>
        <dbReference type="EC" id="3.1.11.6"/>
    </reaction>
</comment>
<dbReference type="InterPro" id="IPR003753">
    <property type="entry name" value="Exonuc_VII_L"/>
</dbReference>
<gene>
    <name evidence="5" type="primary">xseA</name>
    <name evidence="10" type="ORF">H8S77_04600</name>
</gene>
<evidence type="ECO:0000256" key="2">
    <source>
        <dbReference type="ARBA" id="ARBA00022722"/>
    </source>
</evidence>
<comment type="caution">
    <text evidence="10">The sequence shown here is derived from an EMBL/GenBank/DDBJ whole genome shotgun (WGS) entry which is preliminary data.</text>
</comment>